<evidence type="ECO:0000256" key="6">
    <source>
        <dbReference type="ARBA" id="ARBA00023136"/>
    </source>
</evidence>
<dbReference type="RefSeq" id="WP_088603730.1">
    <property type="nucleotide sequence ID" value="NZ_NJIH01000007.1"/>
</dbReference>
<dbReference type="Gene3D" id="2.40.420.20">
    <property type="match status" value="1"/>
</dbReference>
<dbReference type="Gene3D" id="2.40.50.100">
    <property type="match status" value="1"/>
</dbReference>
<dbReference type="SUPFAM" id="SSF111369">
    <property type="entry name" value="HlyD-like secretion proteins"/>
    <property type="match status" value="1"/>
</dbReference>
<dbReference type="Pfam" id="PF25876">
    <property type="entry name" value="HH_MFP_RND"/>
    <property type="match status" value="1"/>
</dbReference>
<evidence type="ECO:0000256" key="2">
    <source>
        <dbReference type="ARBA" id="ARBA00009477"/>
    </source>
</evidence>
<feature type="coiled-coil region" evidence="7">
    <location>
        <begin position="121"/>
        <end position="155"/>
    </location>
</feature>
<feature type="domain" description="Multidrug resistance protein MdtA-like barrel-sandwich hybrid" evidence="11">
    <location>
        <begin position="80"/>
        <end position="223"/>
    </location>
</feature>
<keyword evidence="3" id="KW-0813">Transport</keyword>
<accession>A0A225MJA6</accession>
<feature type="domain" description="Multidrug resistance protein MdtA-like beta-barrel" evidence="12">
    <location>
        <begin position="227"/>
        <end position="309"/>
    </location>
</feature>
<dbReference type="InterPro" id="IPR058624">
    <property type="entry name" value="MdtA-like_HH"/>
</dbReference>
<evidence type="ECO:0000256" key="5">
    <source>
        <dbReference type="ARBA" id="ARBA00022519"/>
    </source>
</evidence>
<dbReference type="InterPro" id="IPR058625">
    <property type="entry name" value="MdtA-like_BSH"/>
</dbReference>
<keyword evidence="9" id="KW-0812">Transmembrane</keyword>
<evidence type="ECO:0000256" key="1">
    <source>
        <dbReference type="ARBA" id="ARBA00004236"/>
    </source>
</evidence>
<evidence type="ECO:0000256" key="3">
    <source>
        <dbReference type="ARBA" id="ARBA00022448"/>
    </source>
</evidence>
<gene>
    <name evidence="14" type="ORF">CEY11_12430</name>
</gene>
<dbReference type="Pfam" id="PF25944">
    <property type="entry name" value="Beta-barrel_RND"/>
    <property type="match status" value="1"/>
</dbReference>
<dbReference type="GO" id="GO:1990281">
    <property type="term" value="C:efflux pump complex"/>
    <property type="evidence" value="ECO:0007669"/>
    <property type="project" value="TreeGrafter"/>
</dbReference>
<evidence type="ECO:0000313" key="14">
    <source>
        <dbReference type="EMBL" id="OWT58999.1"/>
    </source>
</evidence>
<comment type="similarity">
    <text evidence="2">Belongs to the membrane fusion protein (MFP) (TC 8.A.1) family.</text>
</comment>
<dbReference type="Gene3D" id="1.10.287.470">
    <property type="entry name" value="Helix hairpin bin"/>
    <property type="match status" value="1"/>
</dbReference>
<keyword evidence="9" id="KW-1133">Transmembrane helix</keyword>
<comment type="subcellular location">
    <subcellularLocation>
        <location evidence="1">Cell membrane</location>
    </subcellularLocation>
</comment>
<feature type="transmembrane region" description="Helical" evidence="9">
    <location>
        <begin position="16"/>
        <end position="35"/>
    </location>
</feature>
<sequence>MPEPRPEAARSSRTRAWVWLAVLVLIVLAGAYWALGRQGKNPAGRFGPGMSAAIPVRVAQVHTGRINFVLNAIGTVTAFNTVTVMSRVSGELQKIYFTDGQKVKQGELLAQIDPRTFQAQLDQAIGQQKQDQAQLQNARRDLQRYQQLYKQNSIAKQQVDTQAALVQQYLGTQASDQAAVDNAKLQLDFTRITAPIPGRLGLRQVDQGNLITASSAPGLVVITQTQPIAVVFTLPQTQLPEVLAQMRQGRKLSVTLYDRDDTTKLAAGELMSVDNQIDVATGTVKFKARFDNADDTLFPNQFVNVRLLVSSDDQAVVIPTLAVQQGSIGTFVYVLKPDNTVHVQQVATGTQDGANVAVKSGLTVGQQVVTEGLDRLGEGSKVEVMTGTQSAPTMADMHQKPNPSAKRGRRH</sequence>
<proteinExistence type="inferred from homology"/>
<dbReference type="Gene3D" id="2.40.30.170">
    <property type="match status" value="1"/>
</dbReference>
<organism evidence="14 15">
    <name type="scientific">Candidimonas nitroreducens</name>
    <dbReference type="NCBI Taxonomy" id="683354"/>
    <lineage>
        <taxon>Bacteria</taxon>
        <taxon>Pseudomonadati</taxon>
        <taxon>Pseudomonadota</taxon>
        <taxon>Betaproteobacteria</taxon>
        <taxon>Burkholderiales</taxon>
        <taxon>Alcaligenaceae</taxon>
        <taxon>Candidimonas</taxon>
    </lineage>
</organism>
<evidence type="ECO:0000313" key="15">
    <source>
        <dbReference type="Proteomes" id="UP000214603"/>
    </source>
</evidence>
<dbReference type="EMBL" id="NJIH01000007">
    <property type="protein sequence ID" value="OWT58999.1"/>
    <property type="molecule type" value="Genomic_DNA"/>
</dbReference>
<dbReference type="PANTHER" id="PTHR30469">
    <property type="entry name" value="MULTIDRUG RESISTANCE PROTEIN MDTA"/>
    <property type="match status" value="1"/>
</dbReference>
<dbReference type="InterPro" id="IPR058627">
    <property type="entry name" value="MdtA-like_C"/>
</dbReference>
<dbReference type="NCBIfam" id="TIGR01730">
    <property type="entry name" value="RND_mfp"/>
    <property type="match status" value="1"/>
</dbReference>
<evidence type="ECO:0000259" key="11">
    <source>
        <dbReference type="Pfam" id="PF25917"/>
    </source>
</evidence>
<dbReference type="InterPro" id="IPR006143">
    <property type="entry name" value="RND_pump_MFP"/>
</dbReference>
<keyword evidence="7" id="KW-0175">Coiled coil</keyword>
<dbReference type="Proteomes" id="UP000214603">
    <property type="component" value="Unassembled WGS sequence"/>
</dbReference>
<dbReference type="Pfam" id="PF25967">
    <property type="entry name" value="RND-MFP_C"/>
    <property type="match status" value="1"/>
</dbReference>
<evidence type="ECO:0000259" key="13">
    <source>
        <dbReference type="Pfam" id="PF25967"/>
    </source>
</evidence>
<evidence type="ECO:0000256" key="7">
    <source>
        <dbReference type="SAM" id="Coils"/>
    </source>
</evidence>
<dbReference type="OrthoDB" id="9783047at2"/>
<keyword evidence="4" id="KW-1003">Cell membrane</keyword>
<evidence type="ECO:0000256" key="9">
    <source>
        <dbReference type="SAM" id="Phobius"/>
    </source>
</evidence>
<comment type="caution">
    <text evidence="14">The sequence shown here is derived from an EMBL/GenBank/DDBJ whole genome shotgun (WGS) entry which is preliminary data.</text>
</comment>
<dbReference type="GO" id="GO:0015562">
    <property type="term" value="F:efflux transmembrane transporter activity"/>
    <property type="evidence" value="ECO:0007669"/>
    <property type="project" value="TreeGrafter"/>
</dbReference>
<dbReference type="Pfam" id="PF25917">
    <property type="entry name" value="BSH_RND"/>
    <property type="match status" value="1"/>
</dbReference>
<evidence type="ECO:0000259" key="10">
    <source>
        <dbReference type="Pfam" id="PF25876"/>
    </source>
</evidence>
<dbReference type="PANTHER" id="PTHR30469:SF12">
    <property type="entry name" value="MULTIDRUG RESISTANCE PROTEIN MDTA"/>
    <property type="match status" value="1"/>
</dbReference>
<dbReference type="InterPro" id="IPR058626">
    <property type="entry name" value="MdtA-like_b-barrel"/>
</dbReference>
<feature type="domain" description="Multidrug resistance protein MdtA-like alpha-helical hairpin" evidence="10">
    <location>
        <begin position="120"/>
        <end position="190"/>
    </location>
</feature>
<reference evidence="15" key="1">
    <citation type="submission" date="2017-06" db="EMBL/GenBank/DDBJ databases">
        <title>Herbaspirillum phytohormonus sp. nov., isolated from the root nodule of Robinia pseudoacacia in lead-zinc mine.</title>
        <authorList>
            <person name="Fan M."/>
            <person name="Lin Y."/>
        </authorList>
    </citation>
    <scope>NUCLEOTIDE SEQUENCE [LARGE SCALE GENOMIC DNA]</scope>
    <source>
        <strain evidence="15">SC-089</strain>
    </source>
</reference>
<dbReference type="AlphaFoldDB" id="A0A225MJA6"/>
<keyword evidence="5" id="KW-0997">Cell inner membrane</keyword>
<dbReference type="NCBIfam" id="NF008589">
    <property type="entry name" value="PRK11556.1"/>
    <property type="match status" value="1"/>
</dbReference>
<protein>
    <submittedName>
        <fullName evidence="14">Multidrug transporter subunit MdtA</fullName>
    </submittedName>
</protein>
<name>A0A225MJA6_9BURK</name>
<keyword evidence="6 9" id="KW-0472">Membrane</keyword>
<evidence type="ECO:0000256" key="4">
    <source>
        <dbReference type="ARBA" id="ARBA00022475"/>
    </source>
</evidence>
<feature type="domain" description="Multidrug resistance protein MdtA-like C-terminal permuted SH3" evidence="13">
    <location>
        <begin position="314"/>
        <end position="375"/>
    </location>
</feature>
<evidence type="ECO:0000259" key="12">
    <source>
        <dbReference type="Pfam" id="PF25944"/>
    </source>
</evidence>
<feature type="region of interest" description="Disordered" evidence="8">
    <location>
        <begin position="387"/>
        <end position="411"/>
    </location>
</feature>
<keyword evidence="15" id="KW-1185">Reference proteome</keyword>
<evidence type="ECO:0000256" key="8">
    <source>
        <dbReference type="SAM" id="MobiDB-lite"/>
    </source>
</evidence>